<dbReference type="RefSeq" id="WP_200342683.1">
    <property type="nucleotide sequence ID" value="NZ_NRRL01000088.1"/>
</dbReference>
<accession>A0ABS1DIL7</accession>
<organism evidence="5 6">
    <name type="scientific">Rhodovibrio sodomensis</name>
    <dbReference type="NCBI Taxonomy" id="1088"/>
    <lineage>
        <taxon>Bacteria</taxon>
        <taxon>Pseudomonadati</taxon>
        <taxon>Pseudomonadota</taxon>
        <taxon>Alphaproteobacteria</taxon>
        <taxon>Rhodospirillales</taxon>
        <taxon>Rhodovibrionaceae</taxon>
        <taxon>Rhodovibrio</taxon>
    </lineage>
</organism>
<reference evidence="5 6" key="1">
    <citation type="journal article" date="2020" name="Microorganisms">
        <title>Osmotic Adaptation and Compatible Solute Biosynthesis of Phototrophic Bacteria as Revealed from Genome Analyses.</title>
        <authorList>
            <person name="Imhoff J.F."/>
            <person name="Rahn T."/>
            <person name="Kunzel S."/>
            <person name="Keller A."/>
            <person name="Neulinger S.C."/>
        </authorList>
    </citation>
    <scope>NUCLEOTIDE SEQUENCE [LARGE SCALE GENOMIC DNA]</scope>
    <source>
        <strain evidence="5 6">DSM 9895</strain>
    </source>
</reference>
<feature type="binding site" evidence="3">
    <location>
        <position position="282"/>
    </location>
    <ligand>
        <name>Zn(2+)</name>
        <dbReference type="ChEBI" id="CHEBI:29105"/>
    </ligand>
</feature>
<dbReference type="EMBL" id="NRRL01000088">
    <property type="protein sequence ID" value="MBK1670321.1"/>
    <property type="molecule type" value="Genomic_DNA"/>
</dbReference>
<dbReference type="Gene3D" id="3.20.20.330">
    <property type="entry name" value="Homocysteine-binding-like domain"/>
    <property type="match status" value="1"/>
</dbReference>
<dbReference type="PROSITE" id="PS50970">
    <property type="entry name" value="HCY"/>
    <property type="match status" value="1"/>
</dbReference>
<protein>
    <recommendedName>
        <fullName evidence="4">Hcy-binding domain-containing protein</fullName>
    </recommendedName>
</protein>
<evidence type="ECO:0000256" key="1">
    <source>
        <dbReference type="ARBA" id="ARBA00022603"/>
    </source>
</evidence>
<dbReference type="Pfam" id="PF02574">
    <property type="entry name" value="S-methyl_trans"/>
    <property type="match status" value="1"/>
</dbReference>
<keyword evidence="2 3" id="KW-0808">Transferase</keyword>
<proteinExistence type="predicted"/>
<evidence type="ECO:0000313" key="6">
    <source>
        <dbReference type="Proteomes" id="UP001296873"/>
    </source>
</evidence>
<gene>
    <name evidence="5" type="ORF">CKO28_20055</name>
</gene>
<dbReference type="PANTHER" id="PTHR11103">
    <property type="entry name" value="SLR1189 PROTEIN"/>
    <property type="match status" value="1"/>
</dbReference>
<sequence>MTPWTKLEQGHALLLDGGMGQELVARGVDNSTGLWSAEALIHQPELVRDAHTAFLDAGAELIIANTYASTIRRVPERDTFERLNRTAGELARAAVADADHPALVAGSLPPMFGSYRPDQVREEAELLPMYRAQCAVQAPYVDLFLCETMSTAGEGRAAAKAAAEFGKPVWVSWTLSDDQSGRLRSGESVPAAAQALEDLEVSALLVNCTIPEAATAAMPALAQAAAGRPYGAYPNGFHPIDSQVGVNDGADVPGAREDLDPAGFAGFAQTWLDAGARLIGGCCEVHPSHIAELRRRLDGSVAA</sequence>
<comment type="cofactor">
    <cofactor evidence="3">
        <name>Zn(2+)</name>
        <dbReference type="ChEBI" id="CHEBI:29105"/>
    </cofactor>
</comment>
<dbReference type="PIRSF" id="PIRSF037505">
    <property type="entry name" value="Betaine_HMT"/>
    <property type="match status" value="1"/>
</dbReference>
<dbReference type="InterPro" id="IPR003726">
    <property type="entry name" value="HCY_dom"/>
</dbReference>
<keyword evidence="3" id="KW-0479">Metal-binding</keyword>
<dbReference type="InterPro" id="IPR017226">
    <property type="entry name" value="BHMT-like"/>
</dbReference>
<feature type="binding site" evidence="3">
    <location>
        <position position="208"/>
    </location>
    <ligand>
        <name>Zn(2+)</name>
        <dbReference type="ChEBI" id="CHEBI:29105"/>
    </ligand>
</feature>
<dbReference type="PANTHER" id="PTHR11103:SF18">
    <property type="entry name" value="SLR1189 PROTEIN"/>
    <property type="match status" value="1"/>
</dbReference>
<comment type="caution">
    <text evidence="5">The sequence shown here is derived from an EMBL/GenBank/DDBJ whole genome shotgun (WGS) entry which is preliminary data.</text>
</comment>
<feature type="domain" description="Hcy-binding" evidence="4">
    <location>
        <begin position="1"/>
        <end position="297"/>
    </location>
</feature>
<evidence type="ECO:0000259" key="4">
    <source>
        <dbReference type="PROSITE" id="PS50970"/>
    </source>
</evidence>
<dbReference type="SUPFAM" id="SSF82282">
    <property type="entry name" value="Homocysteine S-methyltransferase"/>
    <property type="match status" value="1"/>
</dbReference>
<name>A0ABS1DIL7_9PROT</name>
<evidence type="ECO:0000313" key="5">
    <source>
        <dbReference type="EMBL" id="MBK1670321.1"/>
    </source>
</evidence>
<feature type="binding site" evidence="3">
    <location>
        <position position="283"/>
    </location>
    <ligand>
        <name>Zn(2+)</name>
        <dbReference type="ChEBI" id="CHEBI:29105"/>
    </ligand>
</feature>
<dbReference type="Proteomes" id="UP001296873">
    <property type="component" value="Unassembled WGS sequence"/>
</dbReference>
<keyword evidence="1 3" id="KW-0489">Methyltransferase</keyword>
<keyword evidence="6" id="KW-1185">Reference proteome</keyword>
<evidence type="ECO:0000256" key="2">
    <source>
        <dbReference type="ARBA" id="ARBA00022679"/>
    </source>
</evidence>
<keyword evidence="3" id="KW-0862">Zinc</keyword>
<dbReference type="InterPro" id="IPR036589">
    <property type="entry name" value="HCY_dom_sf"/>
</dbReference>
<evidence type="ECO:0000256" key="3">
    <source>
        <dbReference type="PROSITE-ProRule" id="PRU00333"/>
    </source>
</evidence>